<comment type="caution">
    <text evidence="1">The sequence shown here is derived from an EMBL/GenBank/DDBJ whole genome shotgun (WGS) entry which is preliminary data.</text>
</comment>
<protein>
    <submittedName>
        <fullName evidence="1">Uncharacterized protein</fullName>
    </submittedName>
</protein>
<gene>
    <name evidence="1" type="ORF">SDC9_51382</name>
</gene>
<dbReference type="AlphaFoldDB" id="A0A644WNQ0"/>
<proteinExistence type="predicted"/>
<accession>A0A644WNQ0</accession>
<name>A0A644WNQ0_9ZZZZ</name>
<organism evidence="1">
    <name type="scientific">bioreactor metagenome</name>
    <dbReference type="NCBI Taxonomy" id="1076179"/>
    <lineage>
        <taxon>unclassified sequences</taxon>
        <taxon>metagenomes</taxon>
        <taxon>ecological metagenomes</taxon>
    </lineage>
</organism>
<dbReference type="EMBL" id="VSSQ01001100">
    <property type="protein sequence ID" value="MPM05098.1"/>
    <property type="molecule type" value="Genomic_DNA"/>
</dbReference>
<sequence length="79" mass="9024">MGNRNHQLNVTNAFATDFLFSHLNTTTIADNTFITDTFVFSAMTFKIFGRTKNTFAEQTVTFRLISPVVDGFRFEYLTA</sequence>
<evidence type="ECO:0000313" key="1">
    <source>
        <dbReference type="EMBL" id="MPM05098.1"/>
    </source>
</evidence>
<reference evidence="1" key="1">
    <citation type="submission" date="2019-08" db="EMBL/GenBank/DDBJ databases">
        <authorList>
            <person name="Kucharzyk K."/>
            <person name="Murdoch R.W."/>
            <person name="Higgins S."/>
            <person name="Loffler F."/>
        </authorList>
    </citation>
    <scope>NUCLEOTIDE SEQUENCE</scope>
</reference>